<organism evidence="5">
    <name type="scientific">Caenorhabditis brenneri</name>
    <name type="common">Nematode worm</name>
    <dbReference type="NCBI Taxonomy" id="135651"/>
    <lineage>
        <taxon>Eukaryota</taxon>
        <taxon>Metazoa</taxon>
        <taxon>Ecdysozoa</taxon>
        <taxon>Nematoda</taxon>
        <taxon>Chromadorea</taxon>
        <taxon>Rhabditida</taxon>
        <taxon>Rhabditina</taxon>
        <taxon>Rhabditomorpha</taxon>
        <taxon>Rhabditoidea</taxon>
        <taxon>Rhabditidae</taxon>
        <taxon>Peloderinae</taxon>
        <taxon>Caenorhabditis</taxon>
    </lineage>
</organism>
<dbReference type="Gene3D" id="1.10.510.10">
    <property type="entry name" value="Transferase(Phosphotransferase) domain 1"/>
    <property type="match status" value="1"/>
</dbReference>
<dbReference type="InterPro" id="IPR008271">
    <property type="entry name" value="Ser/Thr_kinase_AS"/>
</dbReference>
<evidence type="ECO:0000313" key="4">
    <source>
        <dbReference type="EMBL" id="EGT52047.1"/>
    </source>
</evidence>
<dbReference type="FunCoup" id="G0MEH1">
    <property type="interactions" value="2127"/>
</dbReference>
<dbReference type="InterPro" id="IPR011009">
    <property type="entry name" value="Kinase-like_dom_sf"/>
</dbReference>
<accession>G0MEH1</accession>
<dbReference type="EC" id="2.7.11.1" evidence="1"/>
<dbReference type="SMART" id="SM00220">
    <property type="entry name" value="S_TKc"/>
    <property type="match status" value="1"/>
</dbReference>
<dbReference type="PROSITE" id="PS00108">
    <property type="entry name" value="PROTEIN_KINASE_ST"/>
    <property type="match status" value="1"/>
</dbReference>
<dbReference type="eggNOG" id="KOG1164">
    <property type="taxonomic scope" value="Eukaryota"/>
</dbReference>
<evidence type="ECO:0000313" key="5">
    <source>
        <dbReference type="Proteomes" id="UP000008068"/>
    </source>
</evidence>
<feature type="compositionally biased region" description="Basic residues" evidence="2">
    <location>
        <begin position="12"/>
        <end position="21"/>
    </location>
</feature>
<protein>
    <recommendedName>
        <fullName evidence="1">non-specific serine/threonine protein kinase</fullName>
        <ecNumber evidence="1">2.7.11.1</ecNumber>
    </recommendedName>
</protein>
<dbReference type="InterPro" id="IPR000719">
    <property type="entry name" value="Prot_kinase_dom"/>
</dbReference>
<dbReference type="PANTHER" id="PTHR11909">
    <property type="entry name" value="CASEIN KINASE-RELATED"/>
    <property type="match status" value="1"/>
</dbReference>
<dbReference type="OMA" id="FIVLPWK"/>
<dbReference type="SUPFAM" id="SSF56112">
    <property type="entry name" value="Protein kinase-like (PK-like)"/>
    <property type="match status" value="1"/>
</dbReference>
<dbReference type="GO" id="GO:0005524">
    <property type="term" value="F:ATP binding"/>
    <property type="evidence" value="ECO:0007669"/>
    <property type="project" value="InterPro"/>
</dbReference>
<name>G0MEH1_CAEBE</name>
<dbReference type="InParanoid" id="G0MEH1"/>
<dbReference type="OrthoDB" id="2687620at2759"/>
<dbReference type="InterPro" id="IPR050235">
    <property type="entry name" value="CK1_Ser-Thr_kinase"/>
</dbReference>
<feature type="compositionally biased region" description="Basic and acidic residues" evidence="2">
    <location>
        <begin position="53"/>
        <end position="63"/>
    </location>
</feature>
<dbReference type="Proteomes" id="UP000008068">
    <property type="component" value="Unassembled WGS sequence"/>
</dbReference>
<feature type="compositionally biased region" description="Low complexity" evidence="2">
    <location>
        <begin position="458"/>
        <end position="475"/>
    </location>
</feature>
<evidence type="ECO:0000256" key="1">
    <source>
        <dbReference type="ARBA" id="ARBA00012513"/>
    </source>
</evidence>
<gene>
    <name evidence="4" type="ORF">CAEBREN_22302</name>
</gene>
<evidence type="ECO:0000259" key="3">
    <source>
        <dbReference type="PROSITE" id="PS50011"/>
    </source>
</evidence>
<evidence type="ECO:0000256" key="2">
    <source>
        <dbReference type="SAM" id="MobiDB-lite"/>
    </source>
</evidence>
<feature type="region of interest" description="Disordered" evidence="2">
    <location>
        <begin position="11"/>
        <end position="95"/>
    </location>
</feature>
<dbReference type="GO" id="GO:0004674">
    <property type="term" value="F:protein serine/threonine kinase activity"/>
    <property type="evidence" value="ECO:0007669"/>
    <property type="project" value="UniProtKB-EC"/>
</dbReference>
<dbReference type="PROSITE" id="PS50011">
    <property type="entry name" value="PROTEIN_KINASE_DOM"/>
    <property type="match status" value="1"/>
</dbReference>
<feature type="domain" description="Protein kinase" evidence="3">
    <location>
        <begin position="134"/>
        <end position="486"/>
    </location>
</feature>
<proteinExistence type="predicted"/>
<feature type="compositionally biased region" description="Basic and acidic residues" evidence="2">
    <location>
        <begin position="70"/>
        <end position="87"/>
    </location>
</feature>
<dbReference type="STRING" id="135651.G0MEH1"/>
<reference evidence="5" key="1">
    <citation type="submission" date="2011-07" db="EMBL/GenBank/DDBJ databases">
        <authorList>
            <consortium name="Caenorhabditis brenneri Sequencing and Analysis Consortium"/>
            <person name="Wilson R.K."/>
        </authorList>
    </citation>
    <scope>NUCLEOTIDE SEQUENCE [LARGE SCALE GENOMIC DNA]</scope>
    <source>
        <strain evidence="5">PB2801</strain>
    </source>
</reference>
<keyword evidence="5" id="KW-1185">Reference proteome</keyword>
<dbReference type="HOGENOM" id="CLU_041199_0_0_1"/>
<feature type="compositionally biased region" description="Basic residues" evidence="2">
    <location>
        <begin position="41"/>
        <end position="52"/>
    </location>
</feature>
<dbReference type="AlphaFoldDB" id="G0MEH1"/>
<sequence length="486" mass="55004">MCPCVLLEKLKKAFGKKKKTEKSKETSRSSKSPGSSEEKKNRKSSKRSRKSKRDNSSDLKSPDDNSSQKSVEKKSSKHQLEENEKSGNKVLLAGQVFHKKPEPKDFLRRVLQSERPDLVPRDSNLSDDEIKQLDQLLILNGEMHTGVSITLGKERVADSEQFVSFLCQFLQGLTFPENVLGLSNMMALKAGRRTYTSARTELEIATLLRLFNKKEAEKNKKTLPTHIVPMFFHGTCAGTAYLIMPLMDASFEKIRQECGGKIPWVDAFYVAQELCIAIKECHEHSVIHRDIKPTNLLLCIQFPKNWWLCDFGDACLVGESTILSPPDALTLPYLSRDAHQATRQYVKATISMDLESWLYFLIDLFIVLPWKNIVEEEDVLNAKNDFWKSPEAVLKKHGDKIPPQVFSIVKIVGDTKNTNPYSELTTLLRDGFNTNNTNPPFKPFWIEKRPRKIVLPVATSKQKAPATSSTTTTDQKTSESKSVGKV</sequence>
<dbReference type="EMBL" id="GL379791">
    <property type="protein sequence ID" value="EGT52047.1"/>
    <property type="molecule type" value="Genomic_DNA"/>
</dbReference>
<feature type="region of interest" description="Disordered" evidence="2">
    <location>
        <begin position="457"/>
        <end position="486"/>
    </location>
</feature>
<dbReference type="Pfam" id="PF00069">
    <property type="entry name" value="Pkinase"/>
    <property type="match status" value="1"/>
</dbReference>